<proteinExistence type="predicted"/>
<dbReference type="SUPFAM" id="SSF57716">
    <property type="entry name" value="Glucocorticoid receptor-like (DNA-binding domain)"/>
    <property type="match status" value="1"/>
</dbReference>
<keyword evidence="4 5" id="KW-0238">DNA-binding</keyword>
<reference evidence="7" key="1">
    <citation type="submission" date="2013-07" db="EMBL/GenBank/DDBJ databases">
        <title>Midgut Transcriptome Profiling of Anoplphora glabripennis, a Lignocellulose Degrading, Wood-Boring Cerambycid.</title>
        <authorList>
            <person name="Scully E.D."/>
            <person name="Hoover K."/>
            <person name="Carlson J.E."/>
            <person name="Tien M."/>
            <person name="Geib S.M."/>
        </authorList>
    </citation>
    <scope>NUCLEOTIDE SEQUENCE</scope>
</reference>
<feature type="non-terminal residue" evidence="7">
    <location>
        <position position="1"/>
    </location>
</feature>
<organism evidence="7">
    <name type="scientific">Anoplophora glabripennis</name>
    <name type="common">Asian longhorn beetle</name>
    <name type="synonym">Anoplophora nobilis</name>
    <dbReference type="NCBI Taxonomy" id="217634"/>
    <lineage>
        <taxon>Eukaryota</taxon>
        <taxon>Metazoa</taxon>
        <taxon>Ecdysozoa</taxon>
        <taxon>Arthropoda</taxon>
        <taxon>Hexapoda</taxon>
        <taxon>Insecta</taxon>
        <taxon>Pterygota</taxon>
        <taxon>Neoptera</taxon>
        <taxon>Endopterygota</taxon>
        <taxon>Coleoptera</taxon>
        <taxon>Polyphaga</taxon>
        <taxon>Cucujiformia</taxon>
        <taxon>Chrysomeloidea</taxon>
        <taxon>Cerambycidae</taxon>
        <taxon>Lamiinae</taxon>
        <taxon>Lamiini</taxon>
        <taxon>Anoplophora</taxon>
    </lineage>
</organism>
<name>V5GVH8_ANOGL</name>
<evidence type="ECO:0000256" key="4">
    <source>
        <dbReference type="ARBA" id="ARBA00023125"/>
    </source>
</evidence>
<dbReference type="SMART" id="SM00980">
    <property type="entry name" value="THAP"/>
    <property type="match status" value="1"/>
</dbReference>
<protein>
    <recommendedName>
        <fullName evidence="6">THAP-type domain-containing protein</fullName>
    </recommendedName>
</protein>
<keyword evidence="1" id="KW-0479">Metal-binding</keyword>
<dbReference type="EMBL" id="GALX01000317">
    <property type="protein sequence ID" value="JAB68149.1"/>
    <property type="molecule type" value="Transcribed_RNA"/>
</dbReference>
<evidence type="ECO:0000256" key="2">
    <source>
        <dbReference type="ARBA" id="ARBA00022771"/>
    </source>
</evidence>
<sequence length="103" mass="12215">VRVKMGLTGCIVPNCVPDKRDVRHRFPNPKNLRELCEKWLRIINNIELLDLDLSVVYKKYRVCDKHFVAGDHTTNNRLKKETYPKLHIPSRLHLEHTYCKLLP</sequence>
<evidence type="ECO:0000256" key="1">
    <source>
        <dbReference type="ARBA" id="ARBA00022723"/>
    </source>
</evidence>
<evidence type="ECO:0000256" key="5">
    <source>
        <dbReference type="PROSITE-ProRule" id="PRU00309"/>
    </source>
</evidence>
<accession>V5GVH8</accession>
<dbReference type="Pfam" id="PF05485">
    <property type="entry name" value="THAP"/>
    <property type="match status" value="1"/>
</dbReference>
<evidence type="ECO:0000259" key="6">
    <source>
        <dbReference type="PROSITE" id="PS50950"/>
    </source>
</evidence>
<dbReference type="AlphaFoldDB" id="V5GVH8"/>
<evidence type="ECO:0000313" key="7">
    <source>
        <dbReference type="EMBL" id="JAB68149.1"/>
    </source>
</evidence>
<dbReference type="GO" id="GO:0003677">
    <property type="term" value="F:DNA binding"/>
    <property type="evidence" value="ECO:0007669"/>
    <property type="project" value="UniProtKB-UniRule"/>
</dbReference>
<feature type="non-terminal residue" evidence="7">
    <location>
        <position position="103"/>
    </location>
</feature>
<keyword evidence="2 5" id="KW-0863">Zinc-finger</keyword>
<dbReference type="InterPro" id="IPR006612">
    <property type="entry name" value="THAP_Znf"/>
</dbReference>
<evidence type="ECO:0000256" key="3">
    <source>
        <dbReference type="ARBA" id="ARBA00022833"/>
    </source>
</evidence>
<keyword evidence="3" id="KW-0862">Zinc</keyword>
<dbReference type="GO" id="GO:0008270">
    <property type="term" value="F:zinc ion binding"/>
    <property type="evidence" value="ECO:0007669"/>
    <property type="project" value="UniProtKB-KW"/>
</dbReference>
<feature type="domain" description="THAP-type" evidence="6">
    <location>
        <begin position="5"/>
        <end position="87"/>
    </location>
</feature>
<dbReference type="PROSITE" id="PS50950">
    <property type="entry name" value="ZF_THAP"/>
    <property type="match status" value="1"/>
</dbReference>